<dbReference type="AlphaFoldDB" id="A0A3N6Q9D5"/>
<reference evidence="1 2" key="1">
    <citation type="journal article" date="2018" name="ACS Chem. Biol.">
        <title>Ketoreductase domain dysfunction expands chemodiversity: malyngamide biosynthesis in the cyanobacterium Okeania hirsuta.</title>
        <authorList>
            <person name="Moss N.A."/>
            <person name="Leao T."/>
            <person name="Rankin M."/>
            <person name="McCullough T.M."/>
            <person name="Qu P."/>
            <person name="Korobeynikov A."/>
            <person name="Smith J.L."/>
            <person name="Gerwick L."/>
            <person name="Gerwick W.H."/>
        </authorList>
    </citation>
    <scope>NUCLEOTIDE SEQUENCE [LARGE SCALE GENOMIC DNA]</scope>
    <source>
        <strain evidence="1 2">PAB10Feb10-1</strain>
    </source>
</reference>
<feature type="non-terminal residue" evidence="1">
    <location>
        <position position="1"/>
    </location>
</feature>
<proteinExistence type="predicted"/>
<protein>
    <submittedName>
        <fullName evidence="1">Uncharacterized protein</fullName>
    </submittedName>
</protein>
<comment type="caution">
    <text evidence="1">The sequence shown here is derived from an EMBL/GenBank/DDBJ whole genome shotgun (WGS) entry which is preliminary data.</text>
</comment>
<accession>A0A3N6Q9D5</accession>
<dbReference type="EMBL" id="RCBY01000222">
    <property type="protein sequence ID" value="RQH27989.1"/>
    <property type="molecule type" value="Genomic_DNA"/>
</dbReference>
<name>A0A3N6Q9D5_9CYAN</name>
<dbReference type="RefSeq" id="WP_205127694.1">
    <property type="nucleotide sequence ID" value="NZ_CAWOLW010000138.1"/>
</dbReference>
<dbReference type="Proteomes" id="UP000269154">
    <property type="component" value="Unassembled WGS sequence"/>
</dbReference>
<organism evidence="1 2">
    <name type="scientific">Okeania hirsuta</name>
    <dbReference type="NCBI Taxonomy" id="1458930"/>
    <lineage>
        <taxon>Bacteria</taxon>
        <taxon>Bacillati</taxon>
        <taxon>Cyanobacteriota</taxon>
        <taxon>Cyanophyceae</taxon>
        <taxon>Oscillatoriophycideae</taxon>
        <taxon>Oscillatoriales</taxon>
        <taxon>Microcoleaceae</taxon>
        <taxon>Okeania</taxon>
    </lineage>
</organism>
<sequence length="88" mass="10478">RNICCERKSGLVMKKGFTETTYFGVGKLGYDINLNYLGVRSQESGVRRKERRRKSSRGRKFFVCALIRTRHHTSFHQRPYFQHLLKKI</sequence>
<gene>
    <name evidence="1" type="ORF">D5R40_26175</name>
</gene>
<evidence type="ECO:0000313" key="2">
    <source>
        <dbReference type="Proteomes" id="UP000269154"/>
    </source>
</evidence>
<evidence type="ECO:0000313" key="1">
    <source>
        <dbReference type="EMBL" id="RQH27989.1"/>
    </source>
</evidence>
<keyword evidence="2" id="KW-1185">Reference proteome</keyword>